<reference evidence="2" key="1">
    <citation type="journal article" date="2019" name="bioRxiv">
        <title>The Genome of the Zebra Mussel, Dreissena polymorpha: A Resource for Invasive Species Research.</title>
        <authorList>
            <person name="McCartney M.A."/>
            <person name="Auch B."/>
            <person name="Kono T."/>
            <person name="Mallez S."/>
            <person name="Zhang Y."/>
            <person name="Obille A."/>
            <person name="Becker A."/>
            <person name="Abrahante J.E."/>
            <person name="Garbe J."/>
            <person name="Badalamenti J.P."/>
            <person name="Herman A."/>
            <person name="Mangelson H."/>
            <person name="Liachko I."/>
            <person name="Sullivan S."/>
            <person name="Sone E.D."/>
            <person name="Koren S."/>
            <person name="Silverstein K.A.T."/>
            <person name="Beckman K.B."/>
            <person name="Gohl D.M."/>
        </authorList>
    </citation>
    <scope>NUCLEOTIDE SEQUENCE</scope>
    <source>
        <strain evidence="2">Duluth1</strain>
        <tissue evidence="2">Whole animal</tissue>
    </source>
</reference>
<dbReference type="Proteomes" id="UP000828390">
    <property type="component" value="Unassembled WGS sequence"/>
</dbReference>
<evidence type="ECO:0000313" key="3">
    <source>
        <dbReference type="Proteomes" id="UP000828390"/>
    </source>
</evidence>
<dbReference type="AlphaFoldDB" id="A0A9D4JLA6"/>
<proteinExistence type="predicted"/>
<feature type="region of interest" description="Disordered" evidence="1">
    <location>
        <begin position="64"/>
        <end position="91"/>
    </location>
</feature>
<feature type="compositionally biased region" description="Low complexity" evidence="1">
    <location>
        <begin position="67"/>
        <end position="83"/>
    </location>
</feature>
<evidence type="ECO:0000256" key="1">
    <source>
        <dbReference type="SAM" id="MobiDB-lite"/>
    </source>
</evidence>
<reference evidence="2" key="2">
    <citation type="submission" date="2020-11" db="EMBL/GenBank/DDBJ databases">
        <authorList>
            <person name="McCartney M.A."/>
            <person name="Auch B."/>
            <person name="Kono T."/>
            <person name="Mallez S."/>
            <person name="Becker A."/>
            <person name="Gohl D.M."/>
            <person name="Silverstein K.A.T."/>
            <person name="Koren S."/>
            <person name="Bechman K.B."/>
            <person name="Herman A."/>
            <person name="Abrahante J.E."/>
            <person name="Garbe J."/>
        </authorList>
    </citation>
    <scope>NUCLEOTIDE SEQUENCE</scope>
    <source>
        <strain evidence="2">Duluth1</strain>
        <tissue evidence="2">Whole animal</tissue>
    </source>
</reference>
<comment type="caution">
    <text evidence="2">The sequence shown here is derived from an EMBL/GenBank/DDBJ whole genome shotgun (WGS) entry which is preliminary data.</text>
</comment>
<keyword evidence="3" id="KW-1185">Reference proteome</keyword>
<sequence>MPLSPHRNVCTRMLCVTDQPSSVPVQWTDMQILQTNNVFTKTARRFKFKPTGLLKTTRLSSRTAQGSHIASTVSSTTATDTLSYPTQPTSM</sequence>
<name>A0A9D4JLA6_DREPO</name>
<dbReference type="EMBL" id="JAIWYP010000006">
    <property type="protein sequence ID" value="KAH3814504.1"/>
    <property type="molecule type" value="Genomic_DNA"/>
</dbReference>
<organism evidence="2 3">
    <name type="scientific">Dreissena polymorpha</name>
    <name type="common">Zebra mussel</name>
    <name type="synonym">Mytilus polymorpha</name>
    <dbReference type="NCBI Taxonomy" id="45954"/>
    <lineage>
        <taxon>Eukaryota</taxon>
        <taxon>Metazoa</taxon>
        <taxon>Spiralia</taxon>
        <taxon>Lophotrochozoa</taxon>
        <taxon>Mollusca</taxon>
        <taxon>Bivalvia</taxon>
        <taxon>Autobranchia</taxon>
        <taxon>Heteroconchia</taxon>
        <taxon>Euheterodonta</taxon>
        <taxon>Imparidentia</taxon>
        <taxon>Neoheterodontei</taxon>
        <taxon>Myida</taxon>
        <taxon>Dreissenoidea</taxon>
        <taxon>Dreissenidae</taxon>
        <taxon>Dreissena</taxon>
    </lineage>
</organism>
<gene>
    <name evidence="2" type="ORF">DPMN_143006</name>
</gene>
<evidence type="ECO:0000313" key="2">
    <source>
        <dbReference type="EMBL" id="KAH3814504.1"/>
    </source>
</evidence>
<protein>
    <submittedName>
        <fullName evidence="2">Uncharacterized protein</fullName>
    </submittedName>
</protein>
<accession>A0A9D4JLA6</accession>